<evidence type="ECO:0000313" key="4">
    <source>
        <dbReference type="Proteomes" id="UP000184260"/>
    </source>
</evidence>
<dbReference type="EMBL" id="FRBU01000057">
    <property type="protein sequence ID" value="SHM68368.1"/>
    <property type="molecule type" value="Genomic_DNA"/>
</dbReference>
<keyword evidence="1" id="KW-0472">Membrane</keyword>
<protein>
    <submittedName>
        <fullName evidence="3">Two component regulator propeller</fullName>
    </submittedName>
</protein>
<sequence>MQKLKKTIIYFCFFLVPFLIFGQYLPSRNYSTKDGLPNNAVRSLFLDSENVLWIGTENGVSRMENGSFFNMDELDGLGHNSCWDISQDTNGNMWFASYGGGVSKFNGKKFTIFTTKDGLLANKTRKVFPYKNKMYVGTEQGVSIIDINTNKVVTPKMPTHKEDFICISFFEDDGEVYFTSIFDGLYKIDESEEIPKIMPIILHKNTYCLGLFGSSLYSANDGFIDKFDILDIKKRKFTSSKFGKSTVWQFAKDKRNSIFAAAWGVYNPNGGLYRIEDDKMIDVSNQYGIDSKVLLNVVYDKTKDMLYVGSNDKGIYEVRLDKIIDYSPFDGSSVIDFENFDKRKFLLHNKGVTILDSNKEILKTISLSEFKNVEQAYLNKGNNIINKQGVESRDFELNFNIKADGIVFYEMVKHKNSFWIGSNIRIFEINSLGKIINYVPKHSLKFGFSSNDKFIETITYAGVRVYDDIYKLKSKHYSKFEKDTPQYIVHILSNKDKTYLLSVFNGLYVYHNNQFQSYLADEIWKEKKFKHITINDKVQLILAAEFGNVFIVEDSKTFKVLKTINKNKLVGKTILFLEAYKDCILIGTEKGMNIYQNGVFRLIDQEQGLKDCNFTTSQIFKNQLWLGTEKGFYTVDLDKLLKEQITVLGIAISKIAVNNIPIDKFNYKWFKYTSNKLVRDYQQNSFSIDFIPKGYPFPEKLKFRYRLKSNNRWSPYSDKANLFFPYLPYGDYLVEVEVFDSNAGKSTIFKLLDICVEPPFWFTWWFISLIILFITSLVFYIINRKRNIAKDKAYKEKQVVEAKFEALSNKMNPHFIYNALNSIQAYVGSNDERNSSLYISEFAGLMRKTLKNSPKQTITIKDEVEYLKSYIFIENMRFKGRNSREFYIDPLIDEATLEVYPTLLQPFVENVFVHAFDESHPFPKLKISFEILESKILECKIIDNGKGLNTRKQSKFHVSRGIALARERILLLQPANVDPIKIEMTENDGTTVTIRLLF</sequence>
<dbReference type="AlphaFoldDB" id="A0A1M7KSM8"/>
<dbReference type="Pfam" id="PF06580">
    <property type="entry name" value="His_kinase"/>
    <property type="match status" value="1"/>
</dbReference>
<dbReference type="GO" id="GO:0000155">
    <property type="term" value="F:phosphorelay sensor kinase activity"/>
    <property type="evidence" value="ECO:0007669"/>
    <property type="project" value="InterPro"/>
</dbReference>
<organism evidence="3 4">
    <name type="scientific">Flavobacterium xanthum</name>
    <dbReference type="NCBI Taxonomy" id="69322"/>
    <lineage>
        <taxon>Bacteria</taxon>
        <taxon>Pseudomonadati</taxon>
        <taxon>Bacteroidota</taxon>
        <taxon>Flavobacteriia</taxon>
        <taxon>Flavobacteriales</taxon>
        <taxon>Flavobacteriaceae</taxon>
        <taxon>Flavobacterium</taxon>
    </lineage>
</organism>
<dbReference type="Gene3D" id="2.60.40.10">
    <property type="entry name" value="Immunoglobulins"/>
    <property type="match status" value="1"/>
</dbReference>
<evidence type="ECO:0000259" key="2">
    <source>
        <dbReference type="Pfam" id="PF06580"/>
    </source>
</evidence>
<dbReference type="GO" id="GO:0016020">
    <property type="term" value="C:membrane"/>
    <property type="evidence" value="ECO:0007669"/>
    <property type="project" value="InterPro"/>
</dbReference>
<reference evidence="4" key="1">
    <citation type="submission" date="2016-11" db="EMBL/GenBank/DDBJ databases">
        <authorList>
            <person name="Varghese N."/>
            <person name="Submissions S."/>
        </authorList>
    </citation>
    <scope>NUCLEOTIDE SEQUENCE [LARGE SCALE GENOMIC DNA]</scope>
    <source>
        <strain evidence="4">DSM 3661</strain>
    </source>
</reference>
<feature type="transmembrane region" description="Helical" evidence="1">
    <location>
        <begin position="7"/>
        <end position="25"/>
    </location>
</feature>
<dbReference type="OrthoDB" id="9809670at2"/>
<dbReference type="PANTHER" id="PTHR34220:SF7">
    <property type="entry name" value="SENSOR HISTIDINE KINASE YPDA"/>
    <property type="match status" value="1"/>
</dbReference>
<keyword evidence="1" id="KW-1133">Transmembrane helix</keyword>
<accession>A0A1M7KSM8</accession>
<feature type="domain" description="Signal transduction histidine kinase internal region" evidence="2">
    <location>
        <begin position="802"/>
        <end position="881"/>
    </location>
</feature>
<dbReference type="Proteomes" id="UP000184260">
    <property type="component" value="Unassembled WGS sequence"/>
</dbReference>
<dbReference type="Pfam" id="PF07494">
    <property type="entry name" value="Reg_prop"/>
    <property type="match status" value="2"/>
</dbReference>
<dbReference type="Gene3D" id="3.30.565.10">
    <property type="entry name" value="Histidine kinase-like ATPase, C-terminal domain"/>
    <property type="match status" value="1"/>
</dbReference>
<dbReference type="InterPro" id="IPR010559">
    <property type="entry name" value="Sig_transdc_His_kin_internal"/>
</dbReference>
<feature type="transmembrane region" description="Helical" evidence="1">
    <location>
        <begin position="761"/>
        <end position="782"/>
    </location>
</feature>
<name>A0A1M7KSM8_9FLAO</name>
<proteinExistence type="predicted"/>
<dbReference type="RefSeq" id="WP_073355515.1">
    <property type="nucleotide sequence ID" value="NZ_FRBU01000057.1"/>
</dbReference>
<dbReference type="InterPro" id="IPR036890">
    <property type="entry name" value="HATPase_C_sf"/>
</dbReference>
<dbReference type="STRING" id="69322.SAMN05443669_10572"/>
<dbReference type="InterPro" id="IPR015943">
    <property type="entry name" value="WD40/YVTN_repeat-like_dom_sf"/>
</dbReference>
<gene>
    <name evidence="3" type="ORF">SAMN05443669_10572</name>
</gene>
<keyword evidence="4" id="KW-1185">Reference proteome</keyword>
<dbReference type="Gene3D" id="2.130.10.10">
    <property type="entry name" value="YVTN repeat-like/Quinoprotein amine dehydrogenase"/>
    <property type="match status" value="3"/>
</dbReference>
<keyword evidence="1" id="KW-0812">Transmembrane</keyword>
<evidence type="ECO:0000256" key="1">
    <source>
        <dbReference type="SAM" id="Phobius"/>
    </source>
</evidence>
<dbReference type="InterPro" id="IPR011110">
    <property type="entry name" value="Reg_prop"/>
</dbReference>
<dbReference type="InterPro" id="IPR050640">
    <property type="entry name" value="Bact_2-comp_sensor_kinase"/>
</dbReference>
<dbReference type="InterPro" id="IPR013783">
    <property type="entry name" value="Ig-like_fold"/>
</dbReference>
<evidence type="ECO:0000313" key="3">
    <source>
        <dbReference type="EMBL" id="SHM68368.1"/>
    </source>
</evidence>
<dbReference type="PANTHER" id="PTHR34220">
    <property type="entry name" value="SENSOR HISTIDINE KINASE YPDA"/>
    <property type="match status" value="1"/>
</dbReference>
<dbReference type="SUPFAM" id="SSF63829">
    <property type="entry name" value="Calcium-dependent phosphotriesterase"/>
    <property type="match status" value="1"/>
</dbReference>